<evidence type="ECO:0000313" key="2">
    <source>
        <dbReference type="EMBL" id="RRB04394.1"/>
    </source>
</evidence>
<name>A0A3P1BV05_9BACT</name>
<dbReference type="Pfam" id="PF01182">
    <property type="entry name" value="Glucosamine_iso"/>
    <property type="match status" value="1"/>
</dbReference>
<dbReference type="InterPro" id="IPR037171">
    <property type="entry name" value="NagB/RpiA_transferase-like"/>
</dbReference>
<dbReference type="InterPro" id="IPR004547">
    <property type="entry name" value="Glucosamine6P_isomerase"/>
</dbReference>
<protein>
    <submittedName>
        <fullName evidence="2">Glucosamine-6-phosphate deaminase</fullName>
    </submittedName>
</protein>
<dbReference type="GO" id="GO:0004342">
    <property type="term" value="F:glucosamine-6-phosphate deaminase activity"/>
    <property type="evidence" value="ECO:0007669"/>
    <property type="project" value="InterPro"/>
</dbReference>
<accession>A0A3P1BV05</accession>
<gene>
    <name evidence="2" type="ORF">EHT25_12900</name>
</gene>
<evidence type="ECO:0000313" key="3">
    <source>
        <dbReference type="Proteomes" id="UP000271925"/>
    </source>
</evidence>
<dbReference type="EMBL" id="RQJO01000008">
    <property type="protein sequence ID" value="RRB04394.1"/>
    <property type="molecule type" value="Genomic_DNA"/>
</dbReference>
<dbReference type="InterPro" id="IPR006148">
    <property type="entry name" value="Glc/Gal-6P_isomerase"/>
</dbReference>
<dbReference type="GO" id="GO:0005737">
    <property type="term" value="C:cytoplasm"/>
    <property type="evidence" value="ECO:0007669"/>
    <property type="project" value="TreeGrafter"/>
</dbReference>
<sequence length="254" mass="28403">MIQELEVDTLQIRLAENRPQLGADAARMVSETLRNGLAQQDEINVIFAAAPSQNEFLAALIQETGIDWSRVNAFHMDEYIGLSPDAPQRFGNFLKERIFDRVPFKSVHYLDGNAPDIAAECRRYSDLLAQHPVDLVCMGIGENCHIAFNDPHVADFNDPAWVKVVDLDEPCRTQQVNDGCFATLEAVPTHALTLTVPALMRGRHLYCMVPGINKAPAVYHTLNEPVSEQYPSTILRKQAHAVLYIDRDSASKSY</sequence>
<dbReference type="Gene3D" id="3.40.50.1360">
    <property type="match status" value="1"/>
</dbReference>
<dbReference type="CDD" id="cd01399">
    <property type="entry name" value="GlcN6P_deaminase"/>
    <property type="match status" value="1"/>
</dbReference>
<keyword evidence="3" id="KW-1185">Reference proteome</keyword>
<dbReference type="AlphaFoldDB" id="A0A3P1BV05"/>
<reference evidence="2 3" key="1">
    <citation type="submission" date="2018-11" db="EMBL/GenBank/DDBJ databases">
        <authorList>
            <person name="Zhou Z."/>
            <person name="Wang G."/>
        </authorList>
    </citation>
    <scope>NUCLEOTIDE SEQUENCE [LARGE SCALE GENOMIC DNA]</scope>
    <source>
        <strain evidence="2 3">KCTC52004</strain>
    </source>
</reference>
<dbReference type="OrthoDB" id="9791139at2"/>
<dbReference type="GO" id="GO:0006043">
    <property type="term" value="P:glucosamine catabolic process"/>
    <property type="evidence" value="ECO:0007669"/>
    <property type="project" value="TreeGrafter"/>
</dbReference>
<dbReference type="Proteomes" id="UP000271925">
    <property type="component" value="Unassembled WGS sequence"/>
</dbReference>
<organism evidence="2 3">
    <name type="scientific">Larkinella rosea</name>
    <dbReference type="NCBI Taxonomy" id="2025312"/>
    <lineage>
        <taxon>Bacteria</taxon>
        <taxon>Pseudomonadati</taxon>
        <taxon>Bacteroidota</taxon>
        <taxon>Cytophagia</taxon>
        <taxon>Cytophagales</taxon>
        <taxon>Spirosomataceae</taxon>
        <taxon>Larkinella</taxon>
    </lineage>
</organism>
<feature type="domain" description="Glucosamine/galactosamine-6-phosphate isomerase" evidence="1">
    <location>
        <begin position="18"/>
        <end position="240"/>
    </location>
</feature>
<dbReference type="PANTHER" id="PTHR11280">
    <property type="entry name" value="GLUCOSAMINE-6-PHOSPHATE ISOMERASE"/>
    <property type="match status" value="1"/>
</dbReference>
<dbReference type="GO" id="GO:0006046">
    <property type="term" value="P:N-acetylglucosamine catabolic process"/>
    <property type="evidence" value="ECO:0007669"/>
    <property type="project" value="TreeGrafter"/>
</dbReference>
<dbReference type="SUPFAM" id="SSF100950">
    <property type="entry name" value="NagB/RpiA/CoA transferase-like"/>
    <property type="match status" value="1"/>
</dbReference>
<dbReference type="GO" id="GO:0042802">
    <property type="term" value="F:identical protein binding"/>
    <property type="evidence" value="ECO:0007669"/>
    <property type="project" value="TreeGrafter"/>
</dbReference>
<evidence type="ECO:0000259" key="1">
    <source>
        <dbReference type="Pfam" id="PF01182"/>
    </source>
</evidence>
<dbReference type="RefSeq" id="WP_124875073.1">
    <property type="nucleotide sequence ID" value="NZ_RQJO01000008.1"/>
</dbReference>
<comment type="caution">
    <text evidence="2">The sequence shown here is derived from an EMBL/GenBank/DDBJ whole genome shotgun (WGS) entry which is preliminary data.</text>
</comment>
<proteinExistence type="predicted"/>
<dbReference type="PANTHER" id="PTHR11280:SF6">
    <property type="entry name" value="GLUCOSAMINE-6-PHOSPHATE ISOMERASE NAGB"/>
    <property type="match status" value="1"/>
</dbReference>
<dbReference type="GO" id="GO:0019262">
    <property type="term" value="P:N-acetylneuraminate catabolic process"/>
    <property type="evidence" value="ECO:0007669"/>
    <property type="project" value="TreeGrafter"/>
</dbReference>
<dbReference type="GO" id="GO:0005975">
    <property type="term" value="P:carbohydrate metabolic process"/>
    <property type="evidence" value="ECO:0007669"/>
    <property type="project" value="InterPro"/>
</dbReference>